<feature type="domain" description="Thioester reductase (TE)" evidence="12">
    <location>
        <begin position="41"/>
        <end position="315"/>
    </location>
</feature>
<dbReference type="SUPFAM" id="SSF51735">
    <property type="entry name" value="NAD(P)-binding Rossmann-fold domains"/>
    <property type="match status" value="1"/>
</dbReference>
<dbReference type="Gene3D" id="3.40.50.720">
    <property type="entry name" value="NAD(P)-binding Rossmann-like Domain"/>
    <property type="match status" value="1"/>
</dbReference>
<dbReference type="AlphaFoldDB" id="A0AAJ7EH99"/>
<keyword evidence="7 10" id="KW-0443">Lipid metabolism</keyword>
<keyword evidence="4 10" id="KW-0812">Transmembrane</keyword>
<feature type="non-terminal residue" evidence="13">
    <location>
        <position position="513"/>
    </location>
</feature>
<dbReference type="InterPro" id="IPR033640">
    <property type="entry name" value="FAR_C"/>
</dbReference>
<proteinExistence type="inferred from homology"/>
<dbReference type="GeneID" id="106124881"/>
<dbReference type="GO" id="GO:0035336">
    <property type="term" value="P:long-chain fatty-acyl-CoA metabolic process"/>
    <property type="evidence" value="ECO:0007669"/>
    <property type="project" value="TreeGrafter"/>
</dbReference>
<sequence length="513" mass="58318">MSELMLAFEKEAVNRQHDVANIIASGASSVEKFYSGTNVFVTCGSGFLGKQLLEKLFRCCNVNKVYLLLRAKKGKTAQQRVKEILQDPVFDSLHNRKAKFADNVLAVSGDVSEVKLGLSASDWELITGQVNIIFHTAATVNFNESMKVVALTNVRGTREILRLAKCCKELRSIVHVSTAYSHATHSRVGRAVKEQFYDSPVPPNAFIDLAETIDENKLENMMQQVKADWPNAYSFSKALGEEIVRSEAENLPISIVRPAIVISSYREPLPGWIDPMNSLGPSGLILGLMTGIIHVLRTRQNIVLSLVPADLVTNTTLVAACETAKAQTNKGNIKIYNITNNRNPLLWSELGNVLETFGRKLITSRAIWYCFTIQTTHKFLFTILFWLLHYVPAFIVDTACRLTNRRPILLNIYEKVNKLTSALDFFTNNDWKFQDDNTLSLHKNMSIIDRDIFNCDIATLDRRECIKVWTYGIRKYIIKEVDFQRQGEIDRKQFLLKIATYFIFGIYIYLFYI</sequence>
<evidence type="ECO:0000256" key="9">
    <source>
        <dbReference type="ARBA" id="ARBA00052530"/>
    </source>
</evidence>
<keyword evidence="3 10" id="KW-0444">Lipid biosynthesis</keyword>
<comment type="subcellular location">
    <subcellularLocation>
        <location evidence="1">Membrane</location>
        <topology evidence="1">Multi-pass membrane protein</topology>
    </subcellularLocation>
</comment>
<evidence type="ECO:0000259" key="12">
    <source>
        <dbReference type="Pfam" id="PF07993"/>
    </source>
</evidence>
<name>A0AAJ7EH99_PAPXU</name>
<accession>A0AAJ7EH99</accession>
<dbReference type="GO" id="GO:0016020">
    <property type="term" value="C:membrane"/>
    <property type="evidence" value="ECO:0007669"/>
    <property type="project" value="UniProtKB-SubCell"/>
</dbReference>
<reference evidence="13" key="1">
    <citation type="submission" date="2025-08" db="UniProtKB">
        <authorList>
            <consortium name="RefSeq"/>
        </authorList>
    </citation>
    <scope>IDENTIFICATION</scope>
</reference>
<dbReference type="Proteomes" id="UP000694872">
    <property type="component" value="Unplaced"/>
</dbReference>
<evidence type="ECO:0000256" key="7">
    <source>
        <dbReference type="ARBA" id="ARBA00023098"/>
    </source>
</evidence>
<gene>
    <name evidence="13" type="primary">LOC106124881</name>
</gene>
<keyword evidence="8 10" id="KW-0472">Membrane</keyword>
<evidence type="ECO:0000256" key="1">
    <source>
        <dbReference type="ARBA" id="ARBA00004141"/>
    </source>
</evidence>
<keyword evidence="10" id="KW-0560">Oxidoreductase</keyword>
<dbReference type="Pfam" id="PF03015">
    <property type="entry name" value="Sterile"/>
    <property type="match status" value="1"/>
</dbReference>
<dbReference type="RefSeq" id="XP_013177341.1">
    <property type="nucleotide sequence ID" value="XM_013321887.1"/>
</dbReference>
<dbReference type="Pfam" id="PF07993">
    <property type="entry name" value="NAD_binding_4"/>
    <property type="match status" value="1"/>
</dbReference>
<feature type="domain" description="Fatty acyl-CoA reductase C-terminal" evidence="11">
    <location>
        <begin position="388"/>
        <end position="480"/>
    </location>
</feature>
<dbReference type="CDD" id="cd09071">
    <property type="entry name" value="FAR_C"/>
    <property type="match status" value="1"/>
</dbReference>
<keyword evidence="6 10" id="KW-1133">Transmembrane helix</keyword>
<keyword evidence="5 10" id="KW-0521">NADP</keyword>
<comment type="catalytic activity">
    <reaction evidence="9 10">
        <text>a long-chain fatty acyl-CoA + 2 NADPH + 2 H(+) = a long-chain primary fatty alcohol + 2 NADP(+) + CoA</text>
        <dbReference type="Rhea" id="RHEA:52716"/>
        <dbReference type="ChEBI" id="CHEBI:15378"/>
        <dbReference type="ChEBI" id="CHEBI:57287"/>
        <dbReference type="ChEBI" id="CHEBI:57783"/>
        <dbReference type="ChEBI" id="CHEBI:58349"/>
        <dbReference type="ChEBI" id="CHEBI:77396"/>
        <dbReference type="ChEBI" id="CHEBI:83139"/>
        <dbReference type="EC" id="1.2.1.84"/>
    </reaction>
</comment>
<dbReference type="GO" id="GO:0102965">
    <property type="term" value="F:alcohol-forming long-chain fatty acyl-CoA reductase activity"/>
    <property type="evidence" value="ECO:0007669"/>
    <property type="project" value="UniProtKB-EC"/>
</dbReference>
<dbReference type="CDD" id="cd05236">
    <property type="entry name" value="FAR-N_SDR_e"/>
    <property type="match status" value="1"/>
</dbReference>
<dbReference type="GO" id="GO:0005777">
    <property type="term" value="C:peroxisome"/>
    <property type="evidence" value="ECO:0007669"/>
    <property type="project" value="TreeGrafter"/>
</dbReference>
<evidence type="ECO:0000256" key="8">
    <source>
        <dbReference type="ARBA" id="ARBA00023136"/>
    </source>
</evidence>
<dbReference type="GO" id="GO:0080019">
    <property type="term" value="F:alcohol-forming very long-chain fatty acyl-CoA reductase activity"/>
    <property type="evidence" value="ECO:0007669"/>
    <property type="project" value="InterPro"/>
</dbReference>
<dbReference type="InterPro" id="IPR026055">
    <property type="entry name" value="FAR"/>
</dbReference>
<evidence type="ECO:0000256" key="5">
    <source>
        <dbReference type="ARBA" id="ARBA00022857"/>
    </source>
</evidence>
<dbReference type="EC" id="1.2.1.84" evidence="10"/>
<evidence type="ECO:0000313" key="13">
    <source>
        <dbReference type="RefSeq" id="XP_013177341.1"/>
    </source>
</evidence>
<evidence type="ECO:0000256" key="4">
    <source>
        <dbReference type="ARBA" id="ARBA00022692"/>
    </source>
</evidence>
<comment type="similarity">
    <text evidence="2 10">Belongs to the fatty acyl-CoA reductase family.</text>
</comment>
<organism evidence="13">
    <name type="scientific">Papilio xuthus</name>
    <name type="common">Asian swallowtail butterfly</name>
    <dbReference type="NCBI Taxonomy" id="66420"/>
    <lineage>
        <taxon>Eukaryota</taxon>
        <taxon>Metazoa</taxon>
        <taxon>Ecdysozoa</taxon>
        <taxon>Arthropoda</taxon>
        <taxon>Hexapoda</taxon>
        <taxon>Insecta</taxon>
        <taxon>Pterygota</taxon>
        <taxon>Neoptera</taxon>
        <taxon>Endopterygota</taxon>
        <taxon>Lepidoptera</taxon>
        <taxon>Glossata</taxon>
        <taxon>Ditrysia</taxon>
        <taxon>Papilionoidea</taxon>
        <taxon>Papilionidae</taxon>
        <taxon>Papilioninae</taxon>
        <taxon>Papilio</taxon>
    </lineage>
</organism>
<evidence type="ECO:0000259" key="11">
    <source>
        <dbReference type="Pfam" id="PF03015"/>
    </source>
</evidence>
<comment type="function">
    <text evidence="10">Catalyzes the reduction of fatty acyl-CoA to fatty alcohols.</text>
</comment>
<evidence type="ECO:0000256" key="3">
    <source>
        <dbReference type="ARBA" id="ARBA00022516"/>
    </source>
</evidence>
<dbReference type="PANTHER" id="PTHR11011">
    <property type="entry name" value="MALE STERILITY PROTEIN 2-RELATED"/>
    <property type="match status" value="1"/>
</dbReference>
<dbReference type="InterPro" id="IPR036291">
    <property type="entry name" value="NAD(P)-bd_dom_sf"/>
</dbReference>
<feature type="transmembrane region" description="Helical" evidence="10">
    <location>
        <begin position="379"/>
        <end position="396"/>
    </location>
</feature>
<evidence type="ECO:0000256" key="10">
    <source>
        <dbReference type="RuleBase" id="RU363097"/>
    </source>
</evidence>
<dbReference type="InterPro" id="IPR013120">
    <property type="entry name" value="FAR_NAD-bd"/>
</dbReference>
<evidence type="ECO:0000256" key="6">
    <source>
        <dbReference type="ARBA" id="ARBA00022989"/>
    </source>
</evidence>
<dbReference type="PANTHER" id="PTHR11011:SF60">
    <property type="entry name" value="FATTY ACYL-COA REDUCTASE-RELATED"/>
    <property type="match status" value="1"/>
</dbReference>
<dbReference type="KEGG" id="pxu:106124881"/>
<feature type="transmembrane region" description="Helical" evidence="10">
    <location>
        <begin position="494"/>
        <end position="512"/>
    </location>
</feature>
<dbReference type="FunFam" id="3.40.50.720:FF:000143">
    <property type="entry name" value="Fatty acyl-CoA reductase"/>
    <property type="match status" value="1"/>
</dbReference>
<protein>
    <recommendedName>
        <fullName evidence="10">Fatty acyl-CoA reductase</fullName>
        <ecNumber evidence="10">1.2.1.84</ecNumber>
    </recommendedName>
</protein>
<evidence type="ECO:0000256" key="2">
    <source>
        <dbReference type="ARBA" id="ARBA00005928"/>
    </source>
</evidence>